<evidence type="ECO:0000313" key="1">
    <source>
        <dbReference type="EMBL" id="HIZ41779.1"/>
    </source>
</evidence>
<evidence type="ECO:0000313" key="2">
    <source>
        <dbReference type="Proteomes" id="UP000824048"/>
    </source>
</evidence>
<dbReference type="AlphaFoldDB" id="A0A9D2EPZ6"/>
<protein>
    <submittedName>
        <fullName evidence="1">Uncharacterized protein</fullName>
    </submittedName>
</protein>
<gene>
    <name evidence="1" type="ORF">H9811_04350</name>
</gene>
<accession>A0A9D2EPZ6</accession>
<organism evidence="1 2">
    <name type="scientific">Candidatus Gemmiger excrementigallinarum</name>
    <dbReference type="NCBI Taxonomy" id="2838609"/>
    <lineage>
        <taxon>Bacteria</taxon>
        <taxon>Bacillati</taxon>
        <taxon>Bacillota</taxon>
        <taxon>Clostridia</taxon>
        <taxon>Eubacteriales</taxon>
        <taxon>Gemmiger</taxon>
    </lineage>
</organism>
<dbReference type="EMBL" id="DXBP01000029">
    <property type="protein sequence ID" value="HIZ41779.1"/>
    <property type="molecule type" value="Genomic_DNA"/>
</dbReference>
<reference evidence="1" key="2">
    <citation type="submission" date="2021-04" db="EMBL/GenBank/DDBJ databases">
        <authorList>
            <person name="Gilroy R."/>
        </authorList>
    </citation>
    <scope>NUCLEOTIDE SEQUENCE</scope>
    <source>
        <strain evidence="1">ChiSxjej1B13-11774</strain>
    </source>
</reference>
<reference evidence="1" key="1">
    <citation type="journal article" date="2021" name="PeerJ">
        <title>Extensive microbial diversity within the chicken gut microbiome revealed by metagenomics and culture.</title>
        <authorList>
            <person name="Gilroy R."/>
            <person name="Ravi A."/>
            <person name="Getino M."/>
            <person name="Pursley I."/>
            <person name="Horton D.L."/>
            <person name="Alikhan N.F."/>
            <person name="Baker D."/>
            <person name="Gharbi K."/>
            <person name="Hall N."/>
            <person name="Watson M."/>
            <person name="Adriaenssens E.M."/>
            <person name="Foster-Nyarko E."/>
            <person name="Jarju S."/>
            <person name="Secka A."/>
            <person name="Antonio M."/>
            <person name="Oren A."/>
            <person name="Chaudhuri R.R."/>
            <person name="La Ragione R."/>
            <person name="Hildebrand F."/>
            <person name="Pallen M.J."/>
        </authorList>
    </citation>
    <scope>NUCLEOTIDE SEQUENCE</scope>
    <source>
        <strain evidence="1">ChiSxjej1B13-11774</strain>
    </source>
</reference>
<comment type="caution">
    <text evidence="1">The sequence shown here is derived from an EMBL/GenBank/DDBJ whole genome shotgun (WGS) entry which is preliminary data.</text>
</comment>
<dbReference type="Proteomes" id="UP000824048">
    <property type="component" value="Unassembled WGS sequence"/>
</dbReference>
<sequence length="270" mass="31240">MVCLALPGVGPLLLWRCDCRSRRAAPEDYRVFYRGSEFCPEDLRRLQPPDVAAETDRVPMEEALQVSDRAYRRRMVMQLLDVEDPLVYLPVLRRALANEDGETSHYASVAIMELRRKVQQQLDEAEARWRSAPRDAEACAAWEELLYKVLQTDLLEQDVRERLRTRYLALTDRMLRADRPAEGCLHRRIAMELQRGQAARAQRLCTRYLALYPASEQAVQDQLAVCVQAKNGAGLQRFLRSLRQRPVLLTAPTLAWVRAFRKEESSEQRS</sequence>
<name>A0A9D2EPZ6_9FIRM</name>
<proteinExistence type="predicted"/>